<dbReference type="Proteomes" id="UP001519287">
    <property type="component" value="Unassembled WGS sequence"/>
</dbReference>
<organism evidence="1 2">
    <name type="scientific">Paenibacillus eucommiae</name>
    <dbReference type="NCBI Taxonomy" id="1355755"/>
    <lineage>
        <taxon>Bacteria</taxon>
        <taxon>Bacillati</taxon>
        <taxon>Bacillota</taxon>
        <taxon>Bacilli</taxon>
        <taxon>Bacillales</taxon>
        <taxon>Paenibacillaceae</taxon>
        <taxon>Paenibacillus</taxon>
    </lineage>
</organism>
<name>A0ABS4J886_9BACL</name>
<evidence type="ECO:0000313" key="2">
    <source>
        <dbReference type="Proteomes" id="UP001519287"/>
    </source>
</evidence>
<dbReference type="EMBL" id="JAGGLB010000043">
    <property type="protein sequence ID" value="MBP1996064.1"/>
    <property type="molecule type" value="Genomic_DNA"/>
</dbReference>
<gene>
    <name evidence="1" type="ORF">J2Z66_007708</name>
</gene>
<reference evidence="1 2" key="1">
    <citation type="submission" date="2021-03" db="EMBL/GenBank/DDBJ databases">
        <title>Genomic Encyclopedia of Type Strains, Phase IV (KMG-IV): sequencing the most valuable type-strain genomes for metagenomic binning, comparative biology and taxonomic classification.</title>
        <authorList>
            <person name="Goeker M."/>
        </authorList>
    </citation>
    <scope>NUCLEOTIDE SEQUENCE [LARGE SCALE GENOMIC DNA]</scope>
    <source>
        <strain evidence="1 2">DSM 26048</strain>
    </source>
</reference>
<protein>
    <submittedName>
        <fullName evidence="1">Uncharacterized protein</fullName>
    </submittedName>
</protein>
<comment type="caution">
    <text evidence="1">The sequence shown here is derived from an EMBL/GenBank/DDBJ whole genome shotgun (WGS) entry which is preliminary data.</text>
</comment>
<dbReference type="RefSeq" id="WP_209978141.1">
    <property type="nucleotide sequence ID" value="NZ_JAGGLB010000043.1"/>
</dbReference>
<accession>A0ABS4J886</accession>
<sequence length="61" mass="7087">MNIKADHSIANIHFTNSYSYGLEHCASEWYWIPAPFADYDIGTYCQAVDSHEDVRGFIFMH</sequence>
<keyword evidence="2" id="KW-1185">Reference proteome</keyword>
<proteinExistence type="predicted"/>
<evidence type="ECO:0000313" key="1">
    <source>
        <dbReference type="EMBL" id="MBP1996064.1"/>
    </source>
</evidence>